<feature type="region of interest" description="Disordered" evidence="1">
    <location>
        <begin position="319"/>
        <end position="346"/>
    </location>
</feature>
<evidence type="ECO:0000313" key="2">
    <source>
        <dbReference type="EMBL" id="KAG0142610.1"/>
    </source>
</evidence>
<keyword evidence="3" id="KW-1185">Reference proteome</keyword>
<evidence type="ECO:0000256" key="1">
    <source>
        <dbReference type="SAM" id="MobiDB-lite"/>
    </source>
</evidence>
<gene>
    <name evidence="2" type="ORF">CROQUDRAFT_223197</name>
</gene>
<feature type="region of interest" description="Disordered" evidence="1">
    <location>
        <begin position="204"/>
        <end position="224"/>
    </location>
</feature>
<accession>A0A9P6NF81</accession>
<protein>
    <submittedName>
        <fullName evidence="2">Uncharacterized protein</fullName>
    </submittedName>
</protein>
<reference evidence="2" key="1">
    <citation type="submission" date="2013-11" db="EMBL/GenBank/DDBJ databases">
        <title>Genome sequence of the fusiform rust pathogen reveals effectors for host alternation and coevolution with pine.</title>
        <authorList>
            <consortium name="DOE Joint Genome Institute"/>
            <person name="Smith K."/>
            <person name="Pendleton A."/>
            <person name="Kubisiak T."/>
            <person name="Anderson C."/>
            <person name="Salamov A."/>
            <person name="Aerts A."/>
            <person name="Riley R."/>
            <person name="Clum A."/>
            <person name="Lindquist E."/>
            <person name="Ence D."/>
            <person name="Campbell M."/>
            <person name="Kronenberg Z."/>
            <person name="Feau N."/>
            <person name="Dhillon B."/>
            <person name="Hamelin R."/>
            <person name="Burleigh J."/>
            <person name="Smith J."/>
            <person name="Yandell M."/>
            <person name="Nelson C."/>
            <person name="Grigoriev I."/>
            <person name="Davis J."/>
        </authorList>
    </citation>
    <scope>NUCLEOTIDE SEQUENCE</scope>
    <source>
        <strain evidence="2">G11</strain>
    </source>
</reference>
<name>A0A9P6NF81_9BASI</name>
<comment type="caution">
    <text evidence="2">The sequence shown here is derived from an EMBL/GenBank/DDBJ whole genome shotgun (WGS) entry which is preliminary data.</text>
</comment>
<dbReference type="AlphaFoldDB" id="A0A9P6NF81"/>
<dbReference type="Proteomes" id="UP000886653">
    <property type="component" value="Unassembled WGS sequence"/>
</dbReference>
<feature type="compositionally biased region" description="Low complexity" evidence="1">
    <location>
        <begin position="336"/>
        <end position="346"/>
    </location>
</feature>
<sequence>MFSFFFFYICLDYKYNPKRSKKNGEKKGSKSSLSSEDSVVKQRISNPSVVLTSPNYNPIASQNSSSQKASKSQCSSPNFLKQQAGSQVNGIPVTQYTDDQLASSHSLVLGNKLYEGFPVLGGVRSAQANLPFSTSSPAIPQVFPHPNSSTQQQQQPFQASSSSGGSFFGTHQPDPSTFSSLNWVNNHQNHNMWRDNRRMSIPTHHSNLNHWPTSSPSFESQHDSSLLESRWLPIPISPTNTTTTTTTFSPPNLNPIPHHHHQVDQIHHLGQDDLIDLSNRHLPHSNNCCSSRSILGQEESFNLNSSNPYSSGFNDYYHSPSLLNDEQQEQQEEKQQLGSSLLEPFS</sequence>
<feature type="compositionally biased region" description="Low complexity" evidence="1">
    <location>
        <begin position="60"/>
        <end position="76"/>
    </location>
</feature>
<evidence type="ECO:0000313" key="3">
    <source>
        <dbReference type="Proteomes" id="UP000886653"/>
    </source>
</evidence>
<proteinExistence type="predicted"/>
<organism evidence="2 3">
    <name type="scientific">Cronartium quercuum f. sp. fusiforme G11</name>
    <dbReference type="NCBI Taxonomy" id="708437"/>
    <lineage>
        <taxon>Eukaryota</taxon>
        <taxon>Fungi</taxon>
        <taxon>Dikarya</taxon>
        <taxon>Basidiomycota</taxon>
        <taxon>Pucciniomycotina</taxon>
        <taxon>Pucciniomycetes</taxon>
        <taxon>Pucciniales</taxon>
        <taxon>Coleosporiaceae</taxon>
        <taxon>Cronartium</taxon>
    </lineage>
</organism>
<feature type="region of interest" description="Disordered" evidence="1">
    <location>
        <begin position="20"/>
        <end position="78"/>
    </location>
</feature>
<dbReference type="EMBL" id="MU167343">
    <property type="protein sequence ID" value="KAG0142610.1"/>
    <property type="molecule type" value="Genomic_DNA"/>
</dbReference>
<feature type="region of interest" description="Disordered" evidence="1">
    <location>
        <begin position="136"/>
        <end position="171"/>
    </location>
</feature>
<feature type="compositionally biased region" description="Low complexity" evidence="1">
    <location>
        <begin position="148"/>
        <end position="171"/>
    </location>
</feature>
<feature type="compositionally biased region" description="Polar residues" evidence="1">
    <location>
        <begin position="43"/>
        <end position="59"/>
    </location>
</feature>